<dbReference type="InterPro" id="IPR011464">
    <property type="entry name" value="DUF1570"/>
</dbReference>
<keyword evidence="3" id="KW-1185">Reference proteome</keyword>
<dbReference type="RefSeq" id="WP_145266383.1">
    <property type="nucleotide sequence ID" value="NZ_CP036316.1"/>
</dbReference>
<dbReference type="Proteomes" id="UP000319976">
    <property type="component" value="Chromosome"/>
</dbReference>
<dbReference type="EMBL" id="CP036316">
    <property type="protein sequence ID" value="QDT66886.1"/>
    <property type="molecule type" value="Genomic_DNA"/>
</dbReference>
<dbReference type="Pfam" id="PF07607">
    <property type="entry name" value="DUF1570"/>
    <property type="match status" value="1"/>
</dbReference>
<dbReference type="OrthoDB" id="291356at2"/>
<name>A0A517TEU2_9PLAN</name>
<protein>
    <recommendedName>
        <fullName evidence="1">DUF1570 domain-containing protein</fullName>
    </recommendedName>
</protein>
<organism evidence="2 3">
    <name type="scientific">Calycomorphotria hydatis</name>
    <dbReference type="NCBI Taxonomy" id="2528027"/>
    <lineage>
        <taxon>Bacteria</taxon>
        <taxon>Pseudomonadati</taxon>
        <taxon>Planctomycetota</taxon>
        <taxon>Planctomycetia</taxon>
        <taxon>Planctomycetales</taxon>
        <taxon>Planctomycetaceae</taxon>
        <taxon>Calycomorphotria</taxon>
    </lineage>
</organism>
<dbReference type="AlphaFoldDB" id="A0A517TEU2"/>
<evidence type="ECO:0000313" key="2">
    <source>
        <dbReference type="EMBL" id="QDT66886.1"/>
    </source>
</evidence>
<evidence type="ECO:0000259" key="1">
    <source>
        <dbReference type="Pfam" id="PF07607"/>
    </source>
</evidence>
<dbReference type="Gene3D" id="3.40.30.160">
    <property type="entry name" value="Collagenase ColT, N-terminal domain"/>
    <property type="match status" value="1"/>
</dbReference>
<sequence length="368" mass="42332">MFPNFVNTRSVIVWFLVPIALLCLACSVRAGTKPALIELNTKSATYQGRLVGKDSRTALLMNRAGQLDYVDLRRVTSFRQLAPFRPYSSVELRDQLQREFGKDVEISSERSFMVCGPEGRTKAYLKVLKEVHSNFRRFFHTRGFDIDDLETPLVVVVFPNRSEFVKYGATDDVRVSNSLIGYYLPKTNRIALYDEESSSGTRVSGTGMDTRDTLIHEATHQLAFNMGLHTRYGENPQWIVEGLATVFEAPGIRSSAGGRDIENRINADRLRWFQDYLRRRPKDFVEKFVSSDQLFKTSALDAYAEAWALSFYLLETRPVAYARYLKQIADRDPFTRYSSEERLEDFRAAFGKNATMFEADYLRFLQKL</sequence>
<accession>A0A517TEU2</accession>
<proteinExistence type="predicted"/>
<reference evidence="2 3" key="1">
    <citation type="submission" date="2019-02" db="EMBL/GenBank/DDBJ databases">
        <title>Deep-cultivation of Planctomycetes and their phenomic and genomic characterization uncovers novel biology.</title>
        <authorList>
            <person name="Wiegand S."/>
            <person name="Jogler M."/>
            <person name="Boedeker C."/>
            <person name="Pinto D."/>
            <person name="Vollmers J."/>
            <person name="Rivas-Marin E."/>
            <person name="Kohn T."/>
            <person name="Peeters S.H."/>
            <person name="Heuer A."/>
            <person name="Rast P."/>
            <person name="Oberbeckmann S."/>
            <person name="Bunk B."/>
            <person name="Jeske O."/>
            <person name="Meyerdierks A."/>
            <person name="Storesund J.E."/>
            <person name="Kallscheuer N."/>
            <person name="Luecker S."/>
            <person name="Lage O.M."/>
            <person name="Pohl T."/>
            <person name="Merkel B.J."/>
            <person name="Hornburger P."/>
            <person name="Mueller R.-W."/>
            <person name="Bruemmer F."/>
            <person name="Labrenz M."/>
            <person name="Spormann A.M."/>
            <person name="Op den Camp H."/>
            <person name="Overmann J."/>
            <person name="Amann R."/>
            <person name="Jetten M.S.M."/>
            <person name="Mascher T."/>
            <person name="Medema M.H."/>
            <person name="Devos D.P."/>
            <person name="Kaster A.-K."/>
            <person name="Ovreas L."/>
            <person name="Rohde M."/>
            <person name="Galperin M.Y."/>
            <person name="Jogler C."/>
        </authorList>
    </citation>
    <scope>NUCLEOTIDE SEQUENCE [LARGE SCALE GENOMIC DNA]</scope>
    <source>
        <strain evidence="2 3">V22</strain>
    </source>
</reference>
<dbReference type="KEGG" id="chya:V22_41580"/>
<evidence type="ECO:0000313" key="3">
    <source>
        <dbReference type="Proteomes" id="UP000319976"/>
    </source>
</evidence>
<gene>
    <name evidence="2" type="ORF">V22_41580</name>
</gene>
<feature type="domain" description="DUF1570" evidence="1">
    <location>
        <begin position="213"/>
        <end position="334"/>
    </location>
</feature>